<dbReference type="NCBIfam" id="NF007141">
    <property type="entry name" value="PRK09585.1-5"/>
    <property type="match status" value="1"/>
</dbReference>
<gene>
    <name evidence="2" type="primary">anmK</name>
    <name evidence="3" type="ORF">FHS89_000833</name>
</gene>
<comment type="pathway">
    <text evidence="2">Amino-sugar metabolism; 1,6-anhydro-N-acetylmuramate degradation.</text>
</comment>
<keyword evidence="2" id="KW-0067">ATP-binding</keyword>
<dbReference type="PANTHER" id="PTHR30605:SF0">
    <property type="entry name" value="ANHYDRO-N-ACETYLMURAMIC ACID KINASE"/>
    <property type="match status" value="1"/>
</dbReference>
<comment type="function">
    <text evidence="2">Catalyzes the specific phosphorylation of 1,6-anhydro-N-acetylmuramic acid (anhMurNAc) with the simultaneous cleavage of the 1,6-anhydro ring, generating MurNAc-6-P. Is required for the utilization of anhMurNAc either imported from the medium or derived from its own cell wall murein, and thus plays a role in cell wall recycling.</text>
</comment>
<feature type="binding site" evidence="2">
    <location>
        <begin position="12"/>
        <end position="19"/>
    </location>
    <ligand>
        <name>ATP</name>
        <dbReference type="ChEBI" id="CHEBI:30616"/>
    </ligand>
</feature>
<keyword evidence="2 3" id="KW-0808">Transferase</keyword>
<evidence type="ECO:0000256" key="1">
    <source>
        <dbReference type="ARBA" id="ARBA00023277"/>
    </source>
</evidence>
<accession>A0A840X2C8</accession>
<evidence type="ECO:0000256" key="2">
    <source>
        <dbReference type="HAMAP-Rule" id="MF_01270"/>
    </source>
</evidence>
<dbReference type="GO" id="GO:0016301">
    <property type="term" value="F:kinase activity"/>
    <property type="evidence" value="ECO:0007669"/>
    <property type="project" value="UniProtKB-KW"/>
</dbReference>
<comment type="pathway">
    <text evidence="2">Cell wall biogenesis; peptidoglycan recycling.</text>
</comment>
<dbReference type="InterPro" id="IPR005338">
    <property type="entry name" value="Anhydro_N_Ac-Mur_kinase"/>
</dbReference>
<keyword evidence="2" id="KW-0547">Nucleotide-binding</keyword>
<dbReference type="Proteomes" id="UP000553766">
    <property type="component" value="Unassembled WGS sequence"/>
</dbReference>
<dbReference type="Pfam" id="PF03702">
    <property type="entry name" value="AnmK"/>
    <property type="match status" value="1"/>
</dbReference>
<evidence type="ECO:0000313" key="3">
    <source>
        <dbReference type="EMBL" id="MBB5514827.1"/>
    </source>
</evidence>
<dbReference type="RefSeq" id="WP_184008831.1">
    <property type="nucleotide sequence ID" value="NZ_JACIJS010000002.1"/>
</dbReference>
<reference evidence="3 4" key="1">
    <citation type="submission" date="2020-08" db="EMBL/GenBank/DDBJ databases">
        <title>Genomic Encyclopedia of Type Strains, Phase IV (KMG-IV): sequencing the most valuable type-strain genomes for metagenomic binning, comparative biology and taxonomic classification.</title>
        <authorList>
            <person name="Goeker M."/>
        </authorList>
    </citation>
    <scope>NUCLEOTIDE SEQUENCE [LARGE SCALE GENOMIC DNA]</scope>
    <source>
        <strain evidence="3 4">DSM 103377</strain>
    </source>
</reference>
<proteinExistence type="inferred from homology"/>
<dbReference type="EC" id="2.7.1.170" evidence="2"/>
<sequence>MTPIWALGLMSGTSMDGVDAALVRTDGADVFGFGPSHFRPYTDEERAILSAAQGMWPGRSNALVAASEVIHHAHLEAIRALPPAEVIGFHGQTLAHDPERARTHQLGDGARLAAAAGVPVVWDFRSADMRAGGQGAPLAPFYHFALARAVGLTAPVVFLNIGGVANVTWVNPRCAAPEAPGALLAFDTGPGNALMDDFVMARRGVRFDDKGALARGGRVQDVSAIGQGFLQRTPPKSLDRHDFHAALEMVAPLSDADGMATLLDLTVDTIAKAQLHFPSAPVRWLVCGGGRKNATLMDALSARLSQPVDPVEAVGLDGDMLEAQAFGHLAVRVLTDQPTSAPGTTGCAAPVCGGQISRI</sequence>
<dbReference type="GO" id="GO:0005524">
    <property type="term" value="F:ATP binding"/>
    <property type="evidence" value="ECO:0007669"/>
    <property type="project" value="UniProtKB-UniRule"/>
</dbReference>
<dbReference type="EMBL" id="JACIJS010000002">
    <property type="protein sequence ID" value="MBB5514827.1"/>
    <property type="molecule type" value="Genomic_DNA"/>
</dbReference>
<evidence type="ECO:0000313" key="4">
    <source>
        <dbReference type="Proteomes" id="UP000553766"/>
    </source>
</evidence>
<dbReference type="PANTHER" id="PTHR30605">
    <property type="entry name" value="ANHYDRO-N-ACETYLMURAMIC ACID KINASE"/>
    <property type="match status" value="1"/>
</dbReference>
<keyword evidence="1 2" id="KW-0119">Carbohydrate metabolism</keyword>
<dbReference type="UniPathway" id="UPA00343"/>
<dbReference type="AlphaFoldDB" id="A0A840X2C8"/>
<comment type="catalytic activity">
    <reaction evidence="2">
        <text>1,6-anhydro-N-acetyl-beta-muramate + ATP + H2O = N-acetyl-D-muramate 6-phosphate + ADP + H(+)</text>
        <dbReference type="Rhea" id="RHEA:24952"/>
        <dbReference type="ChEBI" id="CHEBI:15377"/>
        <dbReference type="ChEBI" id="CHEBI:15378"/>
        <dbReference type="ChEBI" id="CHEBI:30616"/>
        <dbReference type="ChEBI" id="CHEBI:58690"/>
        <dbReference type="ChEBI" id="CHEBI:58722"/>
        <dbReference type="ChEBI" id="CHEBI:456216"/>
        <dbReference type="EC" id="2.7.1.170"/>
    </reaction>
</comment>
<comment type="similarity">
    <text evidence="2">Belongs to the anhydro-N-acetylmuramic acid kinase family.</text>
</comment>
<dbReference type="HAMAP" id="MF_01270">
    <property type="entry name" value="AnhMurNAc_kinase"/>
    <property type="match status" value="1"/>
</dbReference>
<dbReference type="InterPro" id="IPR043129">
    <property type="entry name" value="ATPase_NBD"/>
</dbReference>
<dbReference type="SUPFAM" id="SSF53067">
    <property type="entry name" value="Actin-like ATPase domain"/>
    <property type="match status" value="1"/>
</dbReference>
<protein>
    <recommendedName>
        <fullName evidence="2">Anhydro-N-acetylmuramic acid kinase</fullName>
        <ecNumber evidence="2">2.7.1.170</ecNumber>
    </recommendedName>
    <alternativeName>
        <fullName evidence="2">AnhMurNAc kinase</fullName>
    </alternativeName>
</protein>
<dbReference type="GO" id="GO:0097175">
    <property type="term" value="P:1,6-anhydro-N-acetyl-beta-muramic acid catabolic process"/>
    <property type="evidence" value="ECO:0007669"/>
    <property type="project" value="UniProtKB-UniRule"/>
</dbReference>
<organism evidence="3 4">
    <name type="scientific">Rubricella aquisinus</name>
    <dbReference type="NCBI Taxonomy" id="2028108"/>
    <lineage>
        <taxon>Bacteria</taxon>
        <taxon>Pseudomonadati</taxon>
        <taxon>Pseudomonadota</taxon>
        <taxon>Alphaproteobacteria</taxon>
        <taxon>Rhodobacterales</taxon>
        <taxon>Paracoccaceae</taxon>
        <taxon>Rubricella</taxon>
    </lineage>
</organism>
<dbReference type="GO" id="GO:0006040">
    <property type="term" value="P:amino sugar metabolic process"/>
    <property type="evidence" value="ECO:0007669"/>
    <property type="project" value="InterPro"/>
</dbReference>
<dbReference type="UniPathway" id="UPA00544"/>
<dbReference type="Gene3D" id="3.30.420.40">
    <property type="match status" value="2"/>
</dbReference>
<keyword evidence="4" id="KW-1185">Reference proteome</keyword>
<comment type="caution">
    <text evidence="3">The sequence shown here is derived from an EMBL/GenBank/DDBJ whole genome shotgun (WGS) entry which is preliminary data.</text>
</comment>
<keyword evidence="2 3" id="KW-0418">Kinase</keyword>
<dbReference type="GO" id="GO:0016773">
    <property type="term" value="F:phosphotransferase activity, alcohol group as acceptor"/>
    <property type="evidence" value="ECO:0007669"/>
    <property type="project" value="UniProtKB-UniRule"/>
</dbReference>
<dbReference type="GO" id="GO:0009254">
    <property type="term" value="P:peptidoglycan turnover"/>
    <property type="evidence" value="ECO:0007669"/>
    <property type="project" value="UniProtKB-UniRule"/>
</dbReference>
<name>A0A840X2C8_9RHOB</name>